<feature type="domain" description="PPIase cyclophilin-type" evidence="13">
    <location>
        <begin position="18"/>
        <end position="181"/>
    </location>
</feature>
<name>A0AAF5DJ27_STRER</name>
<dbReference type="Pfam" id="PF04158">
    <property type="entry name" value="Sof1"/>
    <property type="match status" value="1"/>
</dbReference>
<dbReference type="Gene3D" id="2.130.10.10">
    <property type="entry name" value="YVTN repeat-like/Quinoprotein amine dehydrogenase"/>
    <property type="match status" value="2"/>
</dbReference>
<dbReference type="InterPro" id="IPR002130">
    <property type="entry name" value="Cyclophilin-type_PPIase_dom"/>
</dbReference>
<dbReference type="Pfam" id="PF00160">
    <property type="entry name" value="Pro_isomerase"/>
    <property type="match status" value="2"/>
</dbReference>
<dbReference type="InterPro" id="IPR001680">
    <property type="entry name" value="WD40_rpt"/>
</dbReference>
<dbReference type="PRINTS" id="PR00153">
    <property type="entry name" value="CSAPPISMRASE"/>
</dbReference>
<keyword evidence="6" id="KW-0677">Repeat</keyword>
<feature type="domain" description="PPIase cyclophilin-type" evidence="13">
    <location>
        <begin position="674"/>
        <end position="837"/>
    </location>
</feature>
<evidence type="ECO:0000256" key="10">
    <source>
        <dbReference type="ARBA" id="ARBA00023274"/>
    </source>
</evidence>
<evidence type="ECO:0000256" key="12">
    <source>
        <dbReference type="SAM" id="MobiDB-lite"/>
    </source>
</evidence>
<dbReference type="PANTHER" id="PTHR22851">
    <property type="entry name" value="U3 SMALL NUCLEOLAR RNA U3 SNORNA ASSOCIATED PROTEIN"/>
    <property type="match status" value="1"/>
</dbReference>
<evidence type="ECO:0000256" key="11">
    <source>
        <dbReference type="PROSITE-ProRule" id="PRU00221"/>
    </source>
</evidence>
<dbReference type="EC" id="5.2.1.8" evidence="4"/>
<evidence type="ECO:0000256" key="4">
    <source>
        <dbReference type="ARBA" id="ARBA00013194"/>
    </source>
</evidence>
<keyword evidence="9" id="KW-0539">Nucleus</keyword>
<evidence type="ECO:0000256" key="1">
    <source>
        <dbReference type="ARBA" id="ARBA00004604"/>
    </source>
</evidence>
<dbReference type="GO" id="GO:0003755">
    <property type="term" value="F:peptidyl-prolyl cis-trans isomerase activity"/>
    <property type="evidence" value="ECO:0007669"/>
    <property type="project" value="UniProtKB-KW"/>
</dbReference>
<reference evidence="15" key="1">
    <citation type="submission" date="2024-02" db="UniProtKB">
        <authorList>
            <consortium name="WormBaseParasite"/>
        </authorList>
    </citation>
    <scope>IDENTIFICATION</scope>
</reference>
<dbReference type="InterPro" id="IPR029000">
    <property type="entry name" value="Cyclophilin-like_dom_sf"/>
</dbReference>
<dbReference type="PANTHER" id="PTHR22851:SF0">
    <property type="entry name" value="DDB1- AND CUL4-ASSOCIATED FACTOR 13"/>
    <property type="match status" value="1"/>
</dbReference>
<comment type="subcellular location">
    <subcellularLocation>
        <location evidence="1">Nucleus</location>
        <location evidence="1">Nucleolus</location>
    </subcellularLocation>
</comment>
<keyword evidence="8" id="KW-0413">Isomerase</keyword>
<evidence type="ECO:0000256" key="5">
    <source>
        <dbReference type="ARBA" id="ARBA00022574"/>
    </source>
</evidence>
<comment type="similarity">
    <text evidence="3">Belongs to the cyclophilin-type PPIase family.</text>
</comment>
<keyword evidence="5 11" id="KW-0853">WD repeat</keyword>
<proteinExistence type="inferred from homology"/>
<keyword evidence="7" id="KW-0697">Rotamase</keyword>
<dbReference type="PROSITE" id="PS00170">
    <property type="entry name" value="CSA_PPIASE_1"/>
    <property type="match status" value="2"/>
</dbReference>
<keyword evidence="10" id="KW-0687">Ribonucleoprotein</keyword>
<dbReference type="InterPro" id="IPR007287">
    <property type="entry name" value="Sof1"/>
</dbReference>
<dbReference type="SUPFAM" id="SSF50891">
    <property type="entry name" value="Cyclophilin-like"/>
    <property type="match status" value="2"/>
</dbReference>
<feature type="repeat" description="WD" evidence="11">
    <location>
        <begin position="253"/>
        <end position="295"/>
    </location>
</feature>
<dbReference type="PROSITE" id="PS50294">
    <property type="entry name" value="WD_REPEATS_REGION"/>
    <property type="match status" value="2"/>
</dbReference>
<evidence type="ECO:0000313" key="14">
    <source>
        <dbReference type="Proteomes" id="UP000035681"/>
    </source>
</evidence>
<dbReference type="Pfam" id="PF00400">
    <property type="entry name" value="WD40"/>
    <property type="match status" value="4"/>
</dbReference>
<feature type="repeat" description="WD" evidence="11">
    <location>
        <begin position="475"/>
        <end position="516"/>
    </location>
</feature>
<sequence>MNYKEIDKKNIMARPKVFFDVATKSTKLGRIVFELFEDVVPKTSQNFKALCTGEKGIGKLGKPLHYKGSTFHRIIPQFMIQGGDFTHGTGIGGESIYGEKFADENFKLTHSGPGILSMANAGKNTNGSQFFITTVETPWLDGNHVVFGKVVEGMDVVKAVEKLGSRSGTPSQQVVIEECGESFLHCYIIMAPKIKVISRNPDDYQRESTSNIFKVTRNFNAAKDTFQNAIEYTRALNAAKLDRIFAKPFVGALEGHNEAVTCITKHPNYLGYVVTGARDGELKLWHVSTLKCLATIQAHEGLLTGISIDSKEGKSIVTTGFDKQLKVWDWPNVQKYTHHQLKDTEPLHSIALDYVPQGVSHIYDSTDFVVCGEGISLWKQERDTPYHKYDLGVNSVFHVKCNPVESTVFAGTTSDRSVFILDTRQQVPVQKFVMKLRNNAIAWNPMEAFTFTTANEDYNLYTFDIRYFNRALNVHTDHTAAVMSVDYAPTGKEFVSGSYDRTVRIFNVESARSREVYHGKRMQQVYSVCYTMDSKYVLSGSNEMNVRVWKANASEQIGPLSKREKRTHNYNKALLNQYKSHPEVRKIATHRHVPKSVYTATKEHRIIRQSQKKKADNRRANTRKGDDPEAYSSFLLYNVKLDININFPLQFPPPYRMPFLNNAKRKIMSRPKVFFDVSSNGKPLGRIVFELFSDIVPKTAENFRALCTGEKGMGKMGKPLHYKGCTFHRVIPDFMLQGGDFTNGNGTGGESIYGEKFADENFKEKHTVPGLLSMANAGPNTNGSQFFITTVSTPWLDGKHVVFGKVIEGMNVVKSVEALGTQSGKTKAVVKIEDCGQL</sequence>
<dbReference type="FunFam" id="2.40.100.10:FF:000002">
    <property type="entry name" value="Peptidyl-prolyl cis-trans isomerase"/>
    <property type="match status" value="2"/>
</dbReference>
<dbReference type="InterPro" id="IPR020892">
    <property type="entry name" value="Cyclophilin-type_PPIase_CS"/>
</dbReference>
<dbReference type="AlphaFoldDB" id="A0AAF5DJ27"/>
<organism evidence="14 15">
    <name type="scientific">Strongyloides stercoralis</name>
    <name type="common">Threadworm</name>
    <dbReference type="NCBI Taxonomy" id="6248"/>
    <lineage>
        <taxon>Eukaryota</taxon>
        <taxon>Metazoa</taxon>
        <taxon>Ecdysozoa</taxon>
        <taxon>Nematoda</taxon>
        <taxon>Chromadorea</taxon>
        <taxon>Rhabditida</taxon>
        <taxon>Tylenchina</taxon>
        <taxon>Panagrolaimomorpha</taxon>
        <taxon>Strongyloidoidea</taxon>
        <taxon>Strongyloididae</taxon>
        <taxon>Strongyloides</taxon>
    </lineage>
</organism>
<dbReference type="SMART" id="SM00320">
    <property type="entry name" value="WD40"/>
    <property type="match status" value="5"/>
</dbReference>
<dbReference type="SUPFAM" id="SSF50978">
    <property type="entry name" value="WD40 repeat-like"/>
    <property type="match status" value="1"/>
</dbReference>
<feature type="repeat" description="WD" evidence="11">
    <location>
        <begin position="296"/>
        <end position="329"/>
    </location>
</feature>
<dbReference type="Proteomes" id="UP000035681">
    <property type="component" value="Unplaced"/>
</dbReference>
<protein>
    <recommendedName>
        <fullName evidence="4">peptidylprolyl isomerase</fullName>
        <ecNumber evidence="4">5.2.1.8</ecNumber>
    </recommendedName>
</protein>
<comment type="similarity">
    <text evidence="2">Belongs to the WD repeat DCAF13/WDSOF1 family.</text>
</comment>
<dbReference type="Gene3D" id="2.40.100.10">
    <property type="entry name" value="Cyclophilin-like"/>
    <property type="match status" value="2"/>
</dbReference>
<keyword evidence="14" id="KW-1185">Reference proteome</keyword>
<feature type="compositionally biased region" description="Basic and acidic residues" evidence="12">
    <location>
        <begin position="613"/>
        <end position="626"/>
    </location>
</feature>
<evidence type="ECO:0000256" key="8">
    <source>
        <dbReference type="ARBA" id="ARBA00023235"/>
    </source>
</evidence>
<dbReference type="PROSITE" id="PS50072">
    <property type="entry name" value="CSA_PPIASE_2"/>
    <property type="match status" value="2"/>
</dbReference>
<dbReference type="WBParaSite" id="TCONS_00012210.p1">
    <property type="protein sequence ID" value="TCONS_00012210.p1"/>
    <property type="gene ID" value="XLOC_007689"/>
</dbReference>
<feature type="repeat" description="WD" evidence="11">
    <location>
        <begin position="525"/>
        <end position="559"/>
    </location>
</feature>
<dbReference type="InterPro" id="IPR051733">
    <property type="entry name" value="WD_repeat_DCAF13/WDSOF1"/>
</dbReference>
<evidence type="ECO:0000256" key="9">
    <source>
        <dbReference type="ARBA" id="ARBA00023242"/>
    </source>
</evidence>
<dbReference type="GO" id="GO:0032040">
    <property type="term" value="C:small-subunit processome"/>
    <property type="evidence" value="ECO:0007669"/>
    <property type="project" value="TreeGrafter"/>
</dbReference>
<evidence type="ECO:0000313" key="15">
    <source>
        <dbReference type="WBParaSite" id="TCONS_00012210.p1"/>
    </source>
</evidence>
<evidence type="ECO:0000259" key="13">
    <source>
        <dbReference type="PROSITE" id="PS50072"/>
    </source>
</evidence>
<evidence type="ECO:0000256" key="7">
    <source>
        <dbReference type="ARBA" id="ARBA00023110"/>
    </source>
</evidence>
<dbReference type="CDD" id="cd01926">
    <property type="entry name" value="cyclophilin_ABH_like"/>
    <property type="match status" value="2"/>
</dbReference>
<evidence type="ECO:0000256" key="3">
    <source>
        <dbReference type="ARBA" id="ARBA00007365"/>
    </source>
</evidence>
<evidence type="ECO:0000256" key="2">
    <source>
        <dbReference type="ARBA" id="ARBA00005649"/>
    </source>
</evidence>
<dbReference type="InterPro" id="IPR036322">
    <property type="entry name" value="WD40_repeat_dom_sf"/>
</dbReference>
<feature type="region of interest" description="Disordered" evidence="12">
    <location>
        <begin position="605"/>
        <end position="626"/>
    </location>
</feature>
<accession>A0AAF5DJ27</accession>
<dbReference type="GO" id="GO:0006457">
    <property type="term" value="P:protein folding"/>
    <property type="evidence" value="ECO:0007669"/>
    <property type="project" value="InterPro"/>
</dbReference>
<dbReference type="InterPro" id="IPR015943">
    <property type="entry name" value="WD40/YVTN_repeat-like_dom_sf"/>
</dbReference>
<evidence type="ECO:0000256" key="6">
    <source>
        <dbReference type="ARBA" id="ARBA00022737"/>
    </source>
</evidence>
<dbReference type="GO" id="GO:0000462">
    <property type="term" value="P:maturation of SSU-rRNA from tricistronic rRNA transcript (SSU-rRNA, 5.8S rRNA, LSU-rRNA)"/>
    <property type="evidence" value="ECO:0007669"/>
    <property type="project" value="TreeGrafter"/>
</dbReference>
<dbReference type="PROSITE" id="PS50082">
    <property type="entry name" value="WD_REPEATS_2"/>
    <property type="match status" value="4"/>
</dbReference>